<proteinExistence type="predicted"/>
<dbReference type="RefSeq" id="WP_130779945.1">
    <property type="nucleotide sequence ID" value="NZ_BIMR01000020.1"/>
</dbReference>
<feature type="transmembrane region" description="Helical" evidence="1">
    <location>
        <begin position="161"/>
        <end position="182"/>
    </location>
</feature>
<comment type="caution">
    <text evidence="2">The sequence shown here is derived from an EMBL/GenBank/DDBJ whole genome shotgun (WGS) entry which is preliminary data.</text>
</comment>
<feature type="transmembrane region" description="Helical" evidence="1">
    <location>
        <begin position="111"/>
        <end position="130"/>
    </location>
</feature>
<feature type="transmembrane region" description="Helical" evidence="1">
    <location>
        <begin position="28"/>
        <end position="49"/>
    </location>
</feature>
<feature type="transmembrane region" description="Helical" evidence="1">
    <location>
        <begin position="80"/>
        <end position="99"/>
    </location>
</feature>
<keyword evidence="3" id="KW-1185">Reference proteome</keyword>
<keyword evidence="1" id="KW-0472">Membrane</keyword>
<organism evidence="2 3">
    <name type="scientific">Cellulomonas biazotea</name>
    <dbReference type="NCBI Taxonomy" id="1709"/>
    <lineage>
        <taxon>Bacteria</taxon>
        <taxon>Bacillati</taxon>
        <taxon>Actinomycetota</taxon>
        <taxon>Actinomycetes</taxon>
        <taxon>Micrococcales</taxon>
        <taxon>Cellulomonadaceae</taxon>
        <taxon>Cellulomonas</taxon>
    </lineage>
</organism>
<keyword evidence="1" id="KW-1133">Transmembrane helix</keyword>
<dbReference type="Proteomes" id="UP000289954">
    <property type="component" value="Unassembled WGS sequence"/>
</dbReference>
<dbReference type="OrthoDB" id="3250762at2"/>
<accession>A0A402DMH0</accession>
<evidence type="ECO:0000256" key="1">
    <source>
        <dbReference type="SAM" id="Phobius"/>
    </source>
</evidence>
<evidence type="ECO:0008006" key="4">
    <source>
        <dbReference type="Google" id="ProtNLM"/>
    </source>
</evidence>
<feature type="transmembrane region" description="Helical" evidence="1">
    <location>
        <begin position="220"/>
        <end position="243"/>
    </location>
</feature>
<evidence type="ECO:0000313" key="3">
    <source>
        <dbReference type="Proteomes" id="UP000289954"/>
    </source>
</evidence>
<protein>
    <recommendedName>
        <fullName evidence="4">Permease</fullName>
    </recommendedName>
</protein>
<evidence type="ECO:0000313" key="2">
    <source>
        <dbReference type="EMBL" id="GCE75324.1"/>
    </source>
</evidence>
<dbReference type="AlphaFoldDB" id="A0A402DMH0"/>
<feature type="transmembrane region" description="Helical" evidence="1">
    <location>
        <begin position="136"/>
        <end position="156"/>
    </location>
</feature>
<keyword evidence="1" id="KW-0812">Transmembrane</keyword>
<reference evidence="2 3" key="1">
    <citation type="submission" date="2019-01" db="EMBL/GenBank/DDBJ databases">
        <title>Draft genome sequence of Cellulomonas takizawaensis strain TKZ-21.</title>
        <authorList>
            <person name="Yamamura H."/>
            <person name="Hayashi T."/>
            <person name="Hamada M."/>
            <person name="Serisawa Y."/>
            <person name="Matsuyama K."/>
            <person name="Nakagawa Y."/>
            <person name="Otoguro M."/>
            <person name="Yanagida F."/>
            <person name="Hayakawa M."/>
        </authorList>
    </citation>
    <scope>NUCLEOTIDE SEQUENCE [LARGE SCALE GENOMIC DNA]</scope>
    <source>
        <strain evidence="2 3">NBRC12680</strain>
    </source>
</reference>
<name>A0A402DMH0_9CELL</name>
<sequence length="244" mass="24042">MQLATRAVLTAVLAAVVAVAGYLGPLPLAGVCGVLVLVLAVGWPALAGLPFGPGSSVVVALGGLGSVAVVTFAAEQPYLQGLPVVFAGAIVLAFVNELLRRDGRVRLVESVSGTVAGTLVAVAATGWVAIDRGPEGEALVVAGALALAVGSVVVAIHLPAWLGVVVTTLSAAAAGALAGFLLPEFDPLAGGLLGVAVGVLVAALHALFDRMPALERPRPALAVVALPVTVTGLLVYVVGRVLVG</sequence>
<gene>
    <name evidence="2" type="ORF">CBZ_03800</name>
</gene>
<feature type="transmembrane region" description="Helical" evidence="1">
    <location>
        <begin position="188"/>
        <end position="208"/>
    </location>
</feature>
<feature type="transmembrane region" description="Helical" evidence="1">
    <location>
        <begin position="56"/>
        <end position="74"/>
    </location>
</feature>
<dbReference type="EMBL" id="BIMR01000020">
    <property type="protein sequence ID" value="GCE75324.1"/>
    <property type="molecule type" value="Genomic_DNA"/>
</dbReference>